<gene>
    <name evidence="3" type="primary">TCTE3</name>
</gene>
<dbReference type="AlphaFoldDB" id="A0A6P8QAG5"/>
<dbReference type="Pfam" id="PF03645">
    <property type="entry name" value="Tctex-1"/>
    <property type="match status" value="1"/>
</dbReference>
<sequence>MENEETTGRVSPAKRRPSMFEVDAFPLLMKERMRGVSHDIVSVEPGILEEVGEDDPTRTESVVWKSSLPKFKFANSYRMEPENKFTVSIVKIKIEKILKDGVKDTVYEPDLGRALALSLATDILAAVKEMEFDRYKYIVRVLLIEKAGQGIHHLSVLHVQPPPGLWSRRCTIPEVDTQDLLVRAQHQCWRS</sequence>
<protein>
    <submittedName>
        <fullName evidence="3">Tctex1 domain-containing protein 3 isoform X1</fullName>
    </submittedName>
</protein>
<name>A0A6P8QAG5_GEOSA</name>
<dbReference type="GO" id="GO:0045505">
    <property type="term" value="F:dynein intermediate chain binding"/>
    <property type="evidence" value="ECO:0007669"/>
    <property type="project" value="TreeGrafter"/>
</dbReference>
<dbReference type="GO" id="GO:0005737">
    <property type="term" value="C:cytoplasm"/>
    <property type="evidence" value="ECO:0007669"/>
    <property type="project" value="TreeGrafter"/>
</dbReference>
<accession>A0A6P8QAG5</accession>
<dbReference type="RefSeq" id="XP_033793349.1">
    <property type="nucleotide sequence ID" value="XM_033937458.1"/>
</dbReference>
<dbReference type="GO" id="GO:0007018">
    <property type="term" value="P:microtubule-based movement"/>
    <property type="evidence" value="ECO:0007669"/>
    <property type="project" value="TreeGrafter"/>
</dbReference>
<comment type="similarity">
    <text evidence="1">Belongs to the dynein light chain Tctex-type family.</text>
</comment>
<evidence type="ECO:0000256" key="1">
    <source>
        <dbReference type="ARBA" id="ARBA00005361"/>
    </source>
</evidence>
<keyword evidence="2" id="KW-1185">Reference proteome</keyword>
<dbReference type="Proteomes" id="UP000515159">
    <property type="component" value="Chromosome 3"/>
</dbReference>
<dbReference type="Gene3D" id="3.30.1140.40">
    <property type="entry name" value="Tctex-1"/>
    <property type="match status" value="1"/>
</dbReference>
<dbReference type="FunCoup" id="A0A6P8QAG5">
    <property type="interactions" value="13"/>
</dbReference>
<dbReference type="CTD" id="6991"/>
<dbReference type="PANTHER" id="PTHR21255">
    <property type="entry name" value="T-COMPLEX-ASSOCIATED-TESTIS-EXPRESSED 1/ DYNEIN LIGHT CHAIN"/>
    <property type="match status" value="1"/>
</dbReference>
<dbReference type="InterPro" id="IPR038586">
    <property type="entry name" value="Tctex-1-like_sf"/>
</dbReference>
<dbReference type="KEGG" id="gsh:117357134"/>
<proteinExistence type="inferred from homology"/>
<dbReference type="OrthoDB" id="10248487at2759"/>
<dbReference type="PANTHER" id="PTHR21255:SF27">
    <property type="entry name" value="DYNEIN LIGHT CHAIN TCTEX-TYPE PROTEIN 2"/>
    <property type="match status" value="1"/>
</dbReference>
<dbReference type="GO" id="GO:0005868">
    <property type="term" value="C:cytoplasmic dynein complex"/>
    <property type="evidence" value="ECO:0007669"/>
    <property type="project" value="TreeGrafter"/>
</dbReference>
<dbReference type="GeneID" id="117357134"/>
<dbReference type="InterPro" id="IPR005334">
    <property type="entry name" value="Tctex-1-like"/>
</dbReference>
<evidence type="ECO:0000313" key="2">
    <source>
        <dbReference type="Proteomes" id="UP000515159"/>
    </source>
</evidence>
<dbReference type="InParanoid" id="A0A6P8QAG5"/>
<reference evidence="3" key="1">
    <citation type="submission" date="2025-08" db="UniProtKB">
        <authorList>
            <consortium name="RefSeq"/>
        </authorList>
    </citation>
    <scope>IDENTIFICATION</scope>
</reference>
<evidence type="ECO:0000313" key="3">
    <source>
        <dbReference type="RefSeq" id="XP_033793349.1"/>
    </source>
</evidence>
<organism evidence="2 3">
    <name type="scientific">Geotrypetes seraphini</name>
    <name type="common">Gaboon caecilian</name>
    <name type="synonym">Caecilia seraphini</name>
    <dbReference type="NCBI Taxonomy" id="260995"/>
    <lineage>
        <taxon>Eukaryota</taxon>
        <taxon>Metazoa</taxon>
        <taxon>Chordata</taxon>
        <taxon>Craniata</taxon>
        <taxon>Vertebrata</taxon>
        <taxon>Euteleostomi</taxon>
        <taxon>Amphibia</taxon>
        <taxon>Gymnophiona</taxon>
        <taxon>Geotrypetes</taxon>
    </lineage>
</organism>